<dbReference type="EMBL" id="CABWMV010000027">
    <property type="protein sequence ID" value="VXD07056.1"/>
    <property type="molecule type" value="Genomic_DNA"/>
</dbReference>
<gene>
    <name evidence="1" type="ORF">SPHINGO8BC_80006</name>
</gene>
<accession>A0A654DNQ1</accession>
<evidence type="ECO:0000313" key="1">
    <source>
        <dbReference type="EMBL" id="VXD07056.1"/>
    </source>
</evidence>
<organism evidence="1 2">
    <name type="scientific">Sphingobacterium multivorum</name>
    <dbReference type="NCBI Taxonomy" id="28454"/>
    <lineage>
        <taxon>Bacteria</taxon>
        <taxon>Pseudomonadati</taxon>
        <taxon>Bacteroidota</taxon>
        <taxon>Sphingobacteriia</taxon>
        <taxon>Sphingobacteriales</taxon>
        <taxon>Sphingobacteriaceae</taxon>
        <taxon>Sphingobacterium</taxon>
    </lineage>
</organism>
<reference evidence="1 2" key="1">
    <citation type="submission" date="2019-10" db="EMBL/GenBank/DDBJ databases">
        <authorList>
            <person name="Karimi E."/>
        </authorList>
    </citation>
    <scope>NUCLEOTIDE SEQUENCE [LARGE SCALE GENOMIC DNA]</scope>
    <source>
        <strain evidence="1">Sphingobacterium sp. 8BC</strain>
    </source>
</reference>
<protein>
    <submittedName>
        <fullName evidence="1">Uncharacterized protein</fullName>
    </submittedName>
</protein>
<proteinExistence type="predicted"/>
<dbReference type="AlphaFoldDB" id="A0A654DNQ1"/>
<evidence type="ECO:0000313" key="2">
    <source>
        <dbReference type="Proteomes" id="UP000432350"/>
    </source>
</evidence>
<dbReference type="Proteomes" id="UP000432350">
    <property type="component" value="Unassembled WGS sequence"/>
</dbReference>
<sequence>MGLYRIFIFQPLLKLHVDYLQLLSTLQFKNRNELYFVLYQSLERSLKAFLYNPFAHLTLHLIYI</sequence>
<name>A0A654DNQ1_SPHMU</name>